<dbReference type="InterPro" id="IPR006094">
    <property type="entry name" value="Oxid_FAD_bind_N"/>
</dbReference>
<dbReference type="Pfam" id="PF01565">
    <property type="entry name" value="FAD_binding_4"/>
    <property type="match status" value="1"/>
</dbReference>
<keyword evidence="1" id="KW-0285">Flavoprotein</keyword>
<dbReference type="InterPro" id="IPR036318">
    <property type="entry name" value="FAD-bd_PCMH-like_sf"/>
</dbReference>
<feature type="domain" description="FAD-binding PCMH-type" evidence="3">
    <location>
        <begin position="11"/>
        <end position="176"/>
    </location>
</feature>
<dbReference type="InterPro" id="IPR016166">
    <property type="entry name" value="FAD-bd_PCMH"/>
</dbReference>
<dbReference type="InterPro" id="IPR007173">
    <property type="entry name" value="ALO_C"/>
</dbReference>
<dbReference type="InterPro" id="IPR016167">
    <property type="entry name" value="FAD-bd_PCMH_sub1"/>
</dbReference>
<evidence type="ECO:0000256" key="1">
    <source>
        <dbReference type="ARBA" id="ARBA00022630"/>
    </source>
</evidence>
<sequence>MTQYTNWAGNIQFKPKQWHEPRTIEELQHIVKNAKKLRVVGTGHSFNSISVCREEIVSLHHFNKLIELNTEEQTVTIEAGMKYSELSKILMNKGFAIHNLASLPHISVAGAIATATHGSGNKNKSLASIITAFELINANGDIIHITRENEARFDGMIVHLGALGIVTKLTLEIVPEFTIRQYVYENLPIDSVQRHFDSIYASAYSVSLFTNWETNTINQVWLKQKVEDSKVEDLFGAILSEKKLHPITGIDPIHCTDQLGIEGKWYDRLPHFRMDFTPSSGDEIQSEYIISKKDAPHAIKEIQTIGQQLSSLLHTSEIRSIAQDNLWLSPYYKRDSIGLHFTWKDDWDNVQRMLPVLESVLKPFRPRPHWGKVFTLDKEEIQSQYEMLPKFRELLTEYDPNGKFQNDFINTYIF</sequence>
<accession>A0ABV8VZM2</accession>
<protein>
    <submittedName>
        <fullName evidence="4">FAD-binding protein</fullName>
    </submittedName>
</protein>
<dbReference type="Gene3D" id="3.30.43.10">
    <property type="entry name" value="Uridine Diphospho-n-acetylenolpyruvylglucosamine Reductase, domain 2"/>
    <property type="match status" value="1"/>
</dbReference>
<dbReference type="Pfam" id="PF04030">
    <property type="entry name" value="ALO"/>
    <property type="match status" value="1"/>
</dbReference>
<dbReference type="InterPro" id="IPR016171">
    <property type="entry name" value="Vanillyl_alc_oxidase_C-sub2"/>
</dbReference>
<gene>
    <name evidence="4" type="ORF">ACFOZ1_11635</name>
</gene>
<dbReference type="Gene3D" id="1.10.45.10">
    <property type="entry name" value="Vanillyl-alcohol Oxidase, Chain A, domain 4"/>
    <property type="match status" value="1"/>
</dbReference>
<dbReference type="Gene3D" id="3.30.70.2530">
    <property type="match status" value="1"/>
</dbReference>
<dbReference type="SUPFAM" id="SSF56176">
    <property type="entry name" value="FAD-binding/transporter-associated domain-like"/>
    <property type="match status" value="1"/>
</dbReference>
<dbReference type="Gene3D" id="3.30.70.2520">
    <property type="match status" value="1"/>
</dbReference>
<proteinExistence type="predicted"/>
<dbReference type="Gene3D" id="3.30.465.10">
    <property type="match status" value="1"/>
</dbReference>
<evidence type="ECO:0000313" key="5">
    <source>
        <dbReference type="Proteomes" id="UP001595880"/>
    </source>
</evidence>
<evidence type="ECO:0000313" key="4">
    <source>
        <dbReference type="EMBL" id="MFC4388451.1"/>
    </source>
</evidence>
<dbReference type="InterPro" id="IPR016169">
    <property type="entry name" value="FAD-bd_PCMH_sub2"/>
</dbReference>
<keyword evidence="5" id="KW-1185">Reference proteome</keyword>
<dbReference type="InterPro" id="IPR010031">
    <property type="entry name" value="FAD_lactone_oxidase-like"/>
</dbReference>
<dbReference type="PANTHER" id="PTHR43762:SF1">
    <property type="entry name" value="D-ARABINONO-1,4-LACTONE OXIDASE"/>
    <property type="match status" value="1"/>
</dbReference>
<keyword evidence="2" id="KW-0560">Oxidoreductase</keyword>
<dbReference type="PROSITE" id="PS51387">
    <property type="entry name" value="FAD_PCMH"/>
    <property type="match status" value="1"/>
</dbReference>
<comment type="caution">
    <text evidence="4">The sequence shown here is derived from an EMBL/GenBank/DDBJ whole genome shotgun (WGS) entry which is preliminary data.</text>
</comment>
<organism evidence="4 5">
    <name type="scientific">Gracilibacillus marinus</name>
    <dbReference type="NCBI Taxonomy" id="630535"/>
    <lineage>
        <taxon>Bacteria</taxon>
        <taxon>Bacillati</taxon>
        <taxon>Bacillota</taxon>
        <taxon>Bacilli</taxon>
        <taxon>Bacillales</taxon>
        <taxon>Bacillaceae</taxon>
        <taxon>Gracilibacillus</taxon>
    </lineage>
</organism>
<evidence type="ECO:0000256" key="2">
    <source>
        <dbReference type="ARBA" id="ARBA00023002"/>
    </source>
</evidence>
<dbReference type="PIRSF" id="PIRSF000136">
    <property type="entry name" value="LGO_GLO"/>
    <property type="match status" value="1"/>
</dbReference>
<dbReference type="PANTHER" id="PTHR43762">
    <property type="entry name" value="L-GULONOLACTONE OXIDASE"/>
    <property type="match status" value="1"/>
</dbReference>
<name>A0ABV8VZM2_9BACI</name>
<reference evidence="5" key="1">
    <citation type="journal article" date="2019" name="Int. J. Syst. Evol. Microbiol.">
        <title>The Global Catalogue of Microorganisms (GCM) 10K type strain sequencing project: providing services to taxonomists for standard genome sequencing and annotation.</title>
        <authorList>
            <consortium name="The Broad Institute Genomics Platform"/>
            <consortium name="The Broad Institute Genome Sequencing Center for Infectious Disease"/>
            <person name="Wu L."/>
            <person name="Ma J."/>
        </authorList>
    </citation>
    <scope>NUCLEOTIDE SEQUENCE [LARGE SCALE GENOMIC DNA]</scope>
    <source>
        <strain evidence="5">KACC 14058</strain>
    </source>
</reference>
<evidence type="ECO:0000259" key="3">
    <source>
        <dbReference type="PROSITE" id="PS51387"/>
    </source>
</evidence>
<dbReference type="EMBL" id="JBHSDV010000003">
    <property type="protein sequence ID" value="MFC4388451.1"/>
    <property type="molecule type" value="Genomic_DNA"/>
</dbReference>
<dbReference type="Proteomes" id="UP001595880">
    <property type="component" value="Unassembled WGS sequence"/>
</dbReference>
<dbReference type="RefSeq" id="WP_390199468.1">
    <property type="nucleotide sequence ID" value="NZ_JBHSDV010000003.1"/>
</dbReference>